<feature type="transmembrane region" description="Helical" evidence="1">
    <location>
        <begin position="7"/>
        <end position="25"/>
    </location>
</feature>
<dbReference type="InterPro" id="IPR023393">
    <property type="entry name" value="START-like_dom_sf"/>
</dbReference>
<gene>
    <name evidence="2" type="ORF">JKP34_12660</name>
</gene>
<dbReference type="CDD" id="cd07818">
    <property type="entry name" value="SRPBCC_1"/>
    <property type="match status" value="1"/>
</dbReference>
<accession>A0A937AC49</accession>
<dbReference type="SUPFAM" id="SSF55961">
    <property type="entry name" value="Bet v1-like"/>
    <property type="match status" value="1"/>
</dbReference>
<dbReference type="Proteomes" id="UP000642920">
    <property type="component" value="Unassembled WGS sequence"/>
</dbReference>
<dbReference type="EMBL" id="JAERQG010000003">
    <property type="protein sequence ID" value="MBL0766110.1"/>
    <property type="molecule type" value="Genomic_DNA"/>
</dbReference>
<keyword evidence="1" id="KW-1133">Transmembrane helix</keyword>
<dbReference type="RefSeq" id="WP_201921999.1">
    <property type="nucleotide sequence ID" value="NZ_JAERQG010000003.1"/>
</dbReference>
<protein>
    <submittedName>
        <fullName evidence="2">SRPBCC family protein</fullName>
    </submittedName>
</protein>
<comment type="caution">
    <text evidence="2">The sequence shown here is derived from an EMBL/GenBank/DDBJ whole genome shotgun (WGS) entry which is preliminary data.</text>
</comment>
<organism evidence="2 3">
    <name type="scientific">Marivirga atlantica</name>
    <dbReference type="NCBI Taxonomy" id="1548457"/>
    <lineage>
        <taxon>Bacteria</taxon>
        <taxon>Pseudomonadati</taxon>
        <taxon>Bacteroidota</taxon>
        <taxon>Cytophagia</taxon>
        <taxon>Cytophagales</taxon>
        <taxon>Marivirgaceae</taxon>
        <taxon>Marivirga</taxon>
    </lineage>
</organism>
<evidence type="ECO:0000313" key="3">
    <source>
        <dbReference type="Proteomes" id="UP000642920"/>
    </source>
</evidence>
<sequence length="178" mass="20781">MKIVKNILLIILGIIVIFLAIGLFLDKDYAVEREIVISSPKNEVFDYIKYLKNQDNYSVWQKNDPHMVKSYRGQDGTVGFVARWESDSANVGVGEQEIIKIEEGKRIDFELRFYEPFESIEPAYMELESLDGDRTLVKWGFNGHFDYPMNLMLLFMDMEEMVGNDLETGLKYLKEELE</sequence>
<dbReference type="AlphaFoldDB" id="A0A937AC49"/>
<proteinExistence type="predicted"/>
<name>A0A937AC49_9BACT</name>
<keyword evidence="1" id="KW-0812">Transmembrane</keyword>
<evidence type="ECO:0000313" key="2">
    <source>
        <dbReference type="EMBL" id="MBL0766110.1"/>
    </source>
</evidence>
<keyword evidence="3" id="KW-1185">Reference proteome</keyword>
<keyword evidence="1" id="KW-0472">Membrane</keyword>
<dbReference type="Gene3D" id="3.30.530.20">
    <property type="match status" value="1"/>
</dbReference>
<evidence type="ECO:0000256" key="1">
    <source>
        <dbReference type="SAM" id="Phobius"/>
    </source>
</evidence>
<reference evidence="2" key="1">
    <citation type="submission" date="2021-01" db="EMBL/GenBank/DDBJ databases">
        <title>Marivirga sp. nov., isolated from intertidal surface sediments.</title>
        <authorList>
            <person name="Zhang M."/>
        </authorList>
    </citation>
    <scope>NUCLEOTIDE SEQUENCE</scope>
    <source>
        <strain evidence="2">SM1354</strain>
    </source>
</reference>